<sequence>RISKLRGLNLVCLPSAFRNYWLAATLTVLYLELLRTTSSEPCPPSHTITSPTEPQSYLKVSQVLACSVHLSVQLRCCLTPPGGSTSTSYLSSGSSSIPFPSLTVK</sequence>
<keyword evidence="4" id="KW-1185">Reference proteome</keyword>
<reference evidence="3 4" key="1">
    <citation type="submission" date="2021-07" db="EMBL/GenBank/DDBJ databases">
        <authorList>
            <person name="Palmer J.M."/>
        </authorList>
    </citation>
    <scope>NUCLEOTIDE SEQUENCE [LARGE SCALE GENOMIC DNA]</scope>
    <source>
        <strain evidence="3 4">AT_MEX2019</strain>
        <tissue evidence="3">Muscle</tissue>
    </source>
</reference>
<feature type="chain" id="PRO_5046826980" evidence="2">
    <location>
        <begin position="40"/>
        <end position="105"/>
    </location>
</feature>
<evidence type="ECO:0000256" key="1">
    <source>
        <dbReference type="SAM" id="MobiDB-lite"/>
    </source>
</evidence>
<evidence type="ECO:0000256" key="2">
    <source>
        <dbReference type="SAM" id="SignalP"/>
    </source>
</evidence>
<comment type="caution">
    <text evidence="3">The sequence shown here is derived from an EMBL/GenBank/DDBJ whole genome shotgun (WGS) entry which is preliminary data.</text>
</comment>
<evidence type="ECO:0000313" key="3">
    <source>
        <dbReference type="EMBL" id="MED6245531.1"/>
    </source>
</evidence>
<accession>A0ABU7B4Y4</accession>
<organism evidence="3 4">
    <name type="scientific">Ataeniobius toweri</name>
    <dbReference type="NCBI Taxonomy" id="208326"/>
    <lineage>
        <taxon>Eukaryota</taxon>
        <taxon>Metazoa</taxon>
        <taxon>Chordata</taxon>
        <taxon>Craniata</taxon>
        <taxon>Vertebrata</taxon>
        <taxon>Euteleostomi</taxon>
        <taxon>Actinopterygii</taxon>
        <taxon>Neopterygii</taxon>
        <taxon>Teleostei</taxon>
        <taxon>Neoteleostei</taxon>
        <taxon>Acanthomorphata</taxon>
        <taxon>Ovalentaria</taxon>
        <taxon>Atherinomorphae</taxon>
        <taxon>Cyprinodontiformes</taxon>
        <taxon>Goodeidae</taxon>
        <taxon>Ataeniobius</taxon>
    </lineage>
</organism>
<feature type="signal peptide" evidence="2">
    <location>
        <begin position="1"/>
        <end position="39"/>
    </location>
</feature>
<evidence type="ECO:0000313" key="4">
    <source>
        <dbReference type="Proteomes" id="UP001345963"/>
    </source>
</evidence>
<proteinExistence type="predicted"/>
<feature type="non-terminal residue" evidence="3">
    <location>
        <position position="1"/>
    </location>
</feature>
<name>A0ABU7B4Y4_9TELE</name>
<gene>
    <name evidence="3" type="ORF">ATANTOWER_004374</name>
</gene>
<keyword evidence="2" id="KW-0732">Signal</keyword>
<dbReference type="Proteomes" id="UP001345963">
    <property type="component" value="Unassembled WGS sequence"/>
</dbReference>
<feature type="region of interest" description="Disordered" evidence="1">
    <location>
        <begin position="83"/>
        <end position="105"/>
    </location>
</feature>
<dbReference type="EMBL" id="JAHUTI010040814">
    <property type="protein sequence ID" value="MED6245531.1"/>
    <property type="molecule type" value="Genomic_DNA"/>
</dbReference>
<protein>
    <submittedName>
        <fullName evidence="3">Uncharacterized protein</fullName>
    </submittedName>
</protein>